<sequence>MTVNLLEEIMENENDNTSVSSGGDDSEHEQDTDDNGQNENAKWADSIAKILKTNKPKGKKTLGKKLTNVKKKPQKLEFEVEGADGEIKREVAVEENVDEEETEAHERRKRRDLPILRKKPNILHKDRERTLSKIATRGVVQLFNAIKSQQIDTNTKLEQAGPMEVKRSRVLKNVNKKAFLDMLMQEKSENVEEKEFGGGSDSKSAPKEKTWNVLRDDFMIGAKLKDWDKELEREEEMECE</sequence>
<dbReference type="InterPro" id="IPR012459">
    <property type="entry name" value="Rrp15"/>
</dbReference>
<proteinExistence type="inferred from homology"/>
<dbReference type="Proteomes" id="UP001458880">
    <property type="component" value="Unassembled WGS sequence"/>
</dbReference>
<accession>A0AAW1JHB0</accession>
<dbReference type="AlphaFoldDB" id="A0AAW1JHB0"/>
<evidence type="ECO:0000313" key="5">
    <source>
        <dbReference type="Proteomes" id="UP001458880"/>
    </source>
</evidence>
<comment type="caution">
    <text evidence="4">The sequence shown here is derived from an EMBL/GenBank/DDBJ whole genome shotgun (WGS) entry which is preliminary data.</text>
</comment>
<feature type="compositionally biased region" description="Acidic residues" evidence="3">
    <location>
        <begin position="24"/>
        <end position="36"/>
    </location>
</feature>
<dbReference type="Pfam" id="PF07890">
    <property type="entry name" value="Rrp15p"/>
    <property type="match status" value="1"/>
</dbReference>
<dbReference type="GO" id="GO:0000470">
    <property type="term" value="P:maturation of LSU-rRNA"/>
    <property type="evidence" value="ECO:0007669"/>
    <property type="project" value="TreeGrafter"/>
</dbReference>
<organism evidence="4 5">
    <name type="scientific">Popillia japonica</name>
    <name type="common">Japanese beetle</name>
    <dbReference type="NCBI Taxonomy" id="7064"/>
    <lineage>
        <taxon>Eukaryota</taxon>
        <taxon>Metazoa</taxon>
        <taxon>Ecdysozoa</taxon>
        <taxon>Arthropoda</taxon>
        <taxon>Hexapoda</taxon>
        <taxon>Insecta</taxon>
        <taxon>Pterygota</taxon>
        <taxon>Neoptera</taxon>
        <taxon>Endopterygota</taxon>
        <taxon>Coleoptera</taxon>
        <taxon>Polyphaga</taxon>
        <taxon>Scarabaeiformia</taxon>
        <taxon>Scarabaeidae</taxon>
        <taxon>Rutelinae</taxon>
        <taxon>Popillia</taxon>
    </lineage>
</organism>
<feature type="region of interest" description="Disordered" evidence="3">
    <location>
        <begin position="189"/>
        <end position="208"/>
    </location>
</feature>
<dbReference type="EMBL" id="JASPKY010000375">
    <property type="protein sequence ID" value="KAK9703166.1"/>
    <property type="molecule type" value="Genomic_DNA"/>
</dbReference>
<evidence type="ECO:0000256" key="1">
    <source>
        <dbReference type="ARBA" id="ARBA00007462"/>
    </source>
</evidence>
<protein>
    <recommendedName>
        <fullName evidence="2">RRP15-like protein</fullName>
    </recommendedName>
</protein>
<evidence type="ECO:0000313" key="4">
    <source>
        <dbReference type="EMBL" id="KAK9703166.1"/>
    </source>
</evidence>
<evidence type="ECO:0000256" key="2">
    <source>
        <dbReference type="ARBA" id="ARBA00017475"/>
    </source>
</evidence>
<gene>
    <name evidence="4" type="ORF">QE152_g29519</name>
</gene>
<name>A0AAW1JHB0_POPJA</name>
<reference evidence="4 5" key="1">
    <citation type="journal article" date="2024" name="BMC Genomics">
        <title>De novo assembly and annotation of Popillia japonica's genome with initial clues to its potential as an invasive pest.</title>
        <authorList>
            <person name="Cucini C."/>
            <person name="Boschi S."/>
            <person name="Funari R."/>
            <person name="Cardaioli E."/>
            <person name="Iannotti N."/>
            <person name="Marturano G."/>
            <person name="Paoli F."/>
            <person name="Bruttini M."/>
            <person name="Carapelli A."/>
            <person name="Frati F."/>
            <person name="Nardi F."/>
        </authorList>
    </citation>
    <scope>NUCLEOTIDE SEQUENCE [LARGE SCALE GENOMIC DNA]</scope>
    <source>
        <strain evidence="4">DMR45628</strain>
    </source>
</reference>
<feature type="region of interest" description="Disordered" evidence="3">
    <location>
        <begin position="1"/>
        <end position="44"/>
    </location>
</feature>
<dbReference type="GO" id="GO:0030687">
    <property type="term" value="C:preribosome, large subunit precursor"/>
    <property type="evidence" value="ECO:0007669"/>
    <property type="project" value="TreeGrafter"/>
</dbReference>
<evidence type="ECO:0000256" key="3">
    <source>
        <dbReference type="SAM" id="MobiDB-lite"/>
    </source>
</evidence>
<dbReference type="PANTHER" id="PTHR13245:SF14">
    <property type="entry name" value="RRP15-LIKE PROTEIN"/>
    <property type="match status" value="1"/>
</dbReference>
<dbReference type="PANTHER" id="PTHR13245">
    <property type="entry name" value="RRP15-LIKE PROTEIN"/>
    <property type="match status" value="1"/>
</dbReference>
<dbReference type="GO" id="GO:0000460">
    <property type="term" value="P:maturation of 5.8S rRNA"/>
    <property type="evidence" value="ECO:0007669"/>
    <property type="project" value="TreeGrafter"/>
</dbReference>
<keyword evidence="5" id="KW-1185">Reference proteome</keyword>
<comment type="similarity">
    <text evidence="1">Belongs to the RRP15 family.</text>
</comment>